<accession>A0A5N1J8W8</accession>
<dbReference type="GO" id="GO:0016874">
    <property type="term" value="F:ligase activity"/>
    <property type="evidence" value="ECO:0007669"/>
    <property type="project" value="UniProtKB-KW"/>
</dbReference>
<dbReference type="AlphaFoldDB" id="A0A5N1J8W8"/>
<reference evidence="1 2" key="1">
    <citation type="submission" date="2019-09" db="EMBL/GenBank/DDBJ databases">
        <title>Genome sequence of Adhaeribacter sp. M2.</title>
        <authorList>
            <person name="Srinivasan S."/>
        </authorList>
    </citation>
    <scope>NUCLEOTIDE SEQUENCE [LARGE SCALE GENOMIC DNA]</scope>
    <source>
        <strain evidence="1 2">M2</strain>
    </source>
</reference>
<evidence type="ECO:0000313" key="1">
    <source>
        <dbReference type="EMBL" id="KAA9345745.1"/>
    </source>
</evidence>
<dbReference type="EMBL" id="VTWT01000001">
    <property type="protein sequence ID" value="KAA9345745.1"/>
    <property type="molecule type" value="Genomic_DNA"/>
</dbReference>
<gene>
    <name evidence="1" type="ORF">F0P94_01270</name>
</gene>
<keyword evidence="2" id="KW-1185">Reference proteome</keyword>
<protein>
    <submittedName>
        <fullName evidence="1">Amidoligase</fullName>
    </submittedName>
</protein>
<sequence>MTHFKQPPVLQNAQGELRKVGFELEFAHVGIEESAGIIQELYGGRREVEQRFSQRVVGTRLGDFNVEIDLQLLTNKTYRHFFEKLGLKLEDIHFGNTNLEAILETVLENLMTKFFPYEVASPPISITDIAQFEPLREALFEHHAEGTEAFPTNAFGTHINVEVPDTDAETIRRYLQAFLVLYPWLLEVGHTDFMRQKLTAFINPFPEEYVRHVLHPDYQPELDTLISDYHRYNPDRNRPLDLYPLFAALKPELIKRYANLGKVKPRRTFHYRLPNCRISQPDWSLALEWNNWVVIEELANNPALLAEMRNAYRKMKDDTLIGFEHKWAKQTAQWLS</sequence>
<proteinExistence type="predicted"/>
<organism evidence="1 2">
    <name type="scientific">Adhaeribacter soli</name>
    <dbReference type="NCBI Taxonomy" id="2607655"/>
    <lineage>
        <taxon>Bacteria</taxon>
        <taxon>Pseudomonadati</taxon>
        <taxon>Bacteroidota</taxon>
        <taxon>Cytophagia</taxon>
        <taxon>Cytophagales</taxon>
        <taxon>Hymenobacteraceae</taxon>
        <taxon>Adhaeribacter</taxon>
    </lineage>
</organism>
<dbReference type="InterPro" id="IPR022025">
    <property type="entry name" value="Amidoligase_2"/>
</dbReference>
<name>A0A5N1J8W8_9BACT</name>
<dbReference type="Pfam" id="PF12224">
    <property type="entry name" value="Amidoligase_2"/>
    <property type="match status" value="1"/>
</dbReference>
<evidence type="ECO:0000313" key="2">
    <source>
        <dbReference type="Proteomes" id="UP000326570"/>
    </source>
</evidence>
<dbReference type="RefSeq" id="WP_150901888.1">
    <property type="nucleotide sequence ID" value="NZ_VTWT01000001.1"/>
</dbReference>
<keyword evidence="1" id="KW-0436">Ligase</keyword>
<comment type="caution">
    <text evidence="1">The sequence shown here is derived from an EMBL/GenBank/DDBJ whole genome shotgun (WGS) entry which is preliminary data.</text>
</comment>
<dbReference type="Proteomes" id="UP000326570">
    <property type="component" value="Unassembled WGS sequence"/>
</dbReference>